<organism evidence="2 3">
    <name type="scientific">Mucilaginibacter frigoritolerans</name>
    <dbReference type="NCBI Taxonomy" id="652788"/>
    <lineage>
        <taxon>Bacteria</taxon>
        <taxon>Pseudomonadati</taxon>
        <taxon>Bacteroidota</taxon>
        <taxon>Sphingobacteriia</taxon>
        <taxon>Sphingobacteriales</taxon>
        <taxon>Sphingobacteriaceae</taxon>
        <taxon>Mucilaginibacter</taxon>
    </lineage>
</organism>
<dbReference type="EMBL" id="VLLI01000001">
    <property type="protein sequence ID" value="TWJ04566.1"/>
    <property type="molecule type" value="Genomic_DNA"/>
</dbReference>
<dbReference type="Pfam" id="PF01878">
    <property type="entry name" value="EVE"/>
    <property type="match status" value="1"/>
</dbReference>
<dbReference type="CDD" id="cd21133">
    <property type="entry name" value="EVE"/>
    <property type="match status" value="1"/>
</dbReference>
<gene>
    <name evidence="2" type="ORF">JN11_00278</name>
</gene>
<dbReference type="AlphaFoldDB" id="A0A562UFH3"/>
<dbReference type="InterPro" id="IPR052181">
    <property type="entry name" value="5hmC_binding"/>
</dbReference>
<reference evidence="2 3" key="1">
    <citation type="submission" date="2019-07" db="EMBL/GenBank/DDBJ databases">
        <title>Genomic Encyclopedia of Archaeal and Bacterial Type Strains, Phase II (KMG-II): from individual species to whole genera.</title>
        <authorList>
            <person name="Goeker M."/>
        </authorList>
    </citation>
    <scope>NUCLEOTIDE SEQUENCE [LARGE SCALE GENOMIC DNA]</scope>
    <source>
        <strain evidence="2 3">ATCC BAA-1854</strain>
    </source>
</reference>
<dbReference type="OrthoDB" id="9791347at2"/>
<evidence type="ECO:0000313" key="2">
    <source>
        <dbReference type="EMBL" id="TWJ04566.1"/>
    </source>
</evidence>
<comment type="caution">
    <text evidence="2">The sequence shown here is derived from an EMBL/GenBank/DDBJ whole genome shotgun (WGS) entry which is preliminary data.</text>
</comment>
<dbReference type="PANTHER" id="PTHR14087:SF7">
    <property type="entry name" value="THYMOCYTE NUCLEAR PROTEIN 1"/>
    <property type="match status" value="1"/>
</dbReference>
<dbReference type="SUPFAM" id="SSF88697">
    <property type="entry name" value="PUA domain-like"/>
    <property type="match status" value="1"/>
</dbReference>
<dbReference type="InterPro" id="IPR047197">
    <property type="entry name" value="THYN1-like_EVE"/>
</dbReference>
<protein>
    <submittedName>
        <fullName evidence="2">Putative RNA-binding protein with PUA-like domain</fullName>
    </submittedName>
</protein>
<dbReference type="InterPro" id="IPR002740">
    <property type="entry name" value="EVE_domain"/>
</dbReference>
<evidence type="ECO:0000313" key="3">
    <source>
        <dbReference type="Proteomes" id="UP000317010"/>
    </source>
</evidence>
<accession>A0A562UFH3</accession>
<keyword evidence="3" id="KW-1185">Reference proteome</keyword>
<name>A0A562UFH3_9SPHI</name>
<sequence length="145" mass="16680">MENSLNNIKNVQYWLVKSEPVKYSWEKFNQDGRTFWDGVRNYQARNNLKEMKEGDLVLYYHSNEGKAVVGIAKVVKAFYQDPTTTDPNWVVVDLAPVESLKTPVTLEEIKADERLKDIGLVRQGRLSVMGLKAEEFDRIVELGSK</sequence>
<feature type="domain" description="EVE" evidence="1">
    <location>
        <begin position="12"/>
        <end position="142"/>
    </location>
</feature>
<dbReference type="RefSeq" id="WP_144908885.1">
    <property type="nucleotide sequence ID" value="NZ_VLLI01000001.1"/>
</dbReference>
<dbReference type="PANTHER" id="PTHR14087">
    <property type="entry name" value="THYMOCYTE NUCLEAR PROTEIN 1"/>
    <property type="match status" value="1"/>
</dbReference>
<dbReference type="InterPro" id="IPR015947">
    <property type="entry name" value="PUA-like_sf"/>
</dbReference>
<dbReference type="Gene3D" id="3.10.590.10">
    <property type="entry name" value="ph1033 like domains"/>
    <property type="match status" value="1"/>
</dbReference>
<proteinExistence type="predicted"/>
<evidence type="ECO:0000259" key="1">
    <source>
        <dbReference type="Pfam" id="PF01878"/>
    </source>
</evidence>
<dbReference type="Proteomes" id="UP000317010">
    <property type="component" value="Unassembled WGS sequence"/>
</dbReference>